<sequence>MKKIIILLVVLGALIGAAVIYQNQQNAVMNTAVTRGVKSRERLLPDFEVTAVKKLRIRDASSEATIIVNEDGKSARVAERGGYAASVDRINSALSELYEQRVANKQQVGKGAWAEIKVLPPGEGTEGVGTQIELIGEGDKIIKSLILGESISIAGGRSSTAFDGGTQRFVRIPDDGETIWVVSNSFFDLEPKPESWLDKSFIDVKDIKEITVTPAQAEEGWKAGRSEVTETEFKLLDAKSGEGLDNTKVTLGSLLSAPTFNDVVATDKVAEVMKDAVKAKIVTFDGFTYNLSAAKQSKGGSDRYYLTVDVSADIPKARPAVKDEKEEDKKKADEAFASKKKSLEEKLAKEQKFAGWAFEVSEYTVNNFFKKRSEIVKVEAKAEPAPAPPTGAAASPTAPSFSMPTPGAAPASPPAAPLAPAPSAPSVSTPPIELPTAPKTEIKPEADPNAAPVVEQKK</sequence>
<feature type="compositionally biased region" description="Pro residues" evidence="1">
    <location>
        <begin position="411"/>
        <end position="423"/>
    </location>
</feature>
<keyword evidence="4" id="KW-1185">Reference proteome</keyword>
<protein>
    <recommendedName>
        <fullName evidence="2">DUF4340 domain-containing protein</fullName>
    </recommendedName>
</protein>
<feature type="compositionally biased region" description="Basic and acidic residues" evidence="1">
    <location>
        <begin position="320"/>
        <end position="341"/>
    </location>
</feature>
<name>A0A1T4XP06_9BACT</name>
<dbReference type="STRING" id="48467.SAMN02745166_01756"/>
<evidence type="ECO:0000313" key="3">
    <source>
        <dbReference type="EMBL" id="SKA90841.1"/>
    </source>
</evidence>
<dbReference type="OrthoDB" id="184420at2"/>
<dbReference type="EMBL" id="FUYE01000004">
    <property type="protein sequence ID" value="SKA90841.1"/>
    <property type="molecule type" value="Genomic_DNA"/>
</dbReference>
<dbReference type="Pfam" id="PF14238">
    <property type="entry name" value="DUF4340"/>
    <property type="match status" value="1"/>
</dbReference>
<feature type="region of interest" description="Disordered" evidence="1">
    <location>
        <begin position="318"/>
        <end position="341"/>
    </location>
</feature>
<organism evidence="3 4">
    <name type="scientific">Prosthecobacter debontii</name>
    <dbReference type="NCBI Taxonomy" id="48467"/>
    <lineage>
        <taxon>Bacteria</taxon>
        <taxon>Pseudomonadati</taxon>
        <taxon>Verrucomicrobiota</taxon>
        <taxon>Verrucomicrobiia</taxon>
        <taxon>Verrucomicrobiales</taxon>
        <taxon>Verrucomicrobiaceae</taxon>
        <taxon>Prosthecobacter</taxon>
    </lineage>
</organism>
<feature type="compositionally biased region" description="Low complexity" evidence="1">
    <location>
        <begin position="390"/>
        <end position="410"/>
    </location>
</feature>
<dbReference type="InterPro" id="IPR025641">
    <property type="entry name" value="DUF4340"/>
</dbReference>
<evidence type="ECO:0000313" key="4">
    <source>
        <dbReference type="Proteomes" id="UP000190774"/>
    </source>
</evidence>
<proteinExistence type="predicted"/>
<accession>A0A1T4XP06</accession>
<dbReference type="RefSeq" id="WP_078812928.1">
    <property type="nucleotide sequence ID" value="NZ_FUYE01000004.1"/>
</dbReference>
<reference evidence="4" key="1">
    <citation type="submission" date="2017-02" db="EMBL/GenBank/DDBJ databases">
        <authorList>
            <person name="Varghese N."/>
            <person name="Submissions S."/>
        </authorList>
    </citation>
    <scope>NUCLEOTIDE SEQUENCE [LARGE SCALE GENOMIC DNA]</scope>
    <source>
        <strain evidence="4">ATCC 700200</strain>
    </source>
</reference>
<dbReference type="AlphaFoldDB" id="A0A1T4XP06"/>
<gene>
    <name evidence="3" type="ORF">SAMN02745166_01756</name>
</gene>
<evidence type="ECO:0000259" key="2">
    <source>
        <dbReference type="Pfam" id="PF14238"/>
    </source>
</evidence>
<dbReference type="Proteomes" id="UP000190774">
    <property type="component" value="Unassembled WGS sequence"/>
</dbReference>
<feature type="domain" description="DUF4340" evidence="2">
    <location>
        <begin position="164"/>
        <end position="264"/>
    </location>
</feature>
<feature type="region of interest" description="Disordered" evidence="1">
    <location>
        <begin position="380"/>
        <end position="458"/>
    </location>
</feature>
<evidence type="ECO:0000256" key="1">
    <source>
        <dbReference type="SAM" id="MobiDB-lite"/>
    </source>
</evidence>